<dbReference type="EMBL" id="BOMV01000017">
    <property type="protein sequence ID" value="GIE94703.1"/>
    <property type="molecule type" value="Genomic_DNA"/>
</dbReference>
<comment type="caution">
    <text evidence="2">The sequence shown here is derived from an EMBL/GenBank/DDBJ whole genome shotgun (WGS) entry which is preliminary data.</text>
</comment>
<dbReference type="Proteomes" id="UP000636960">
    <property type="component" value="Unassembled WGS sequence"/>
</dbReference>
<proteinExistence type="predicted"/>
<evidence type="ECO:0000313" key="2">
    <source>
        <dbReference type="EMBL" id="GIE94703.1"/>
    </source>
</evidence>
<sequence>MTTHTHSHTHSHTHHTMAPSGQGTVMLNIGADIGALVIHTPGRLHGHEIEVSPVSDPATRTHAAVRARYVRGGAVWSVVIDSLPAGRYTVWRDPVTPLAEVDVRGGAVAEFTWPAGVAAA</sequence>
<feature type="region of interest" description="Disordered" evidence="1">
    <location>
        <begin position="1"/>
        <end position="22"/>
    </location>
</feature>
<keyword evidence="3" id="KW-1185">Reference proteome</keyword>
<name>A0A919MTF8_9ACTN</name>
<reference evidence="2" key="1">
    <citation type="submission" date="2021-01" db="EMBL/GenBank/DDBJ databases">
        <title>Whole genome shotgun sequence of Actinoplanes rishiriensis NBRC 108556.</title>
        <authorList>
            <person name="Komaki H."/>
            <person name="Tamura T."/>
        </authorList>
    </citation>
    <scope>NUCLEOTIDE SEQUENCE</scope>
    <source>
        <strain evidence="2">NBRC 108556</strain>
    </source>
</reference>
<evidence type="ECO:0008006" key="4">
    <source>
        <dbReference type="Google" id="ProtNLM"/>
    </source>
</evidence>
<gene>
    <name evidence="2" type="ORF">Ari01nite_21680</name>
</gene>
<protein>
    <recommendedName>
        <fullName evidence="4">Phospholipase</fullName>
    </recommendedName>
</protein>
<dbReference type="AlphaFoldDB" id="A0A919MTF8"/>
<feature type="compositionally biased region" description="Basic residues" evidence="1">
    <location>
        <begin position="1"/>
        <end position="15"/>
    </location>
</feature>
<evidence type="ECO:0000256" key="1">
    <source>
        <dbReference type="SAM" id="MobiDB-lite"/>
    </source>
</evidence>
<evidence type="ECO:0000313" key="3">
    <source>
        <dbReference type="Proteomes" id="UP000636960"/>
    </source>
</evidence>
<organism evidence="2 3">
    <name type="scientific">Paractinoplanes rishiriensis</name>
    <dbReference type="NCBI Taxonomy" id="1050105"/>
    <lineage>
        <taxon>Bacteria</taxon>
        <taxon>Bacillati</taxon>
        <taxon>Actinomycetota</taxon>
        <taxon>Actinomycetes</taxon>
        <taxon>Micromonosporales</taxon>
        <taxon>Micromonosporaceae</taxon>
        <taxon>Paractinoplanes</taxon>
    </lineage>
</organism>
<accession>A0A919MTF8</accession>